<keyword evidence="4 12" id="KW-0812">Transmembrane</keyword>
<evidence type="ECO:0000313" key="14">
    <source>
        <dbReference type="Proteomes" id="UP000294028"/>
    </source>
</evidence>
<organism evidence="13 14">
    <name type="scientific">Halogeometricum borinquense</name>
    <dbReference type="NCBI Taxonomy" id="60847"/>
    <lineage>
        <taxon>Archaea</taxon>
        <taxon>Methanobacteriati</taxon>
        <taxon>Methanobacteriota</taxon>
        <taxon>Stenosarchaea group</taxon>
        <taxon>Halobacteria</taxon>
        <taxon>Halobacteriales</taxon>
        <taxon>Haloferacaceae</taxon>
        <taxon>Halogeometricum</taxon>
    </lineage>
</organism>
<dbReference type="InterPro" id="IPR003752">
    <property type="entry name" value="DiS_bond_form_DsbB/BdbC"/>
</dbReference>
<dbReference type="Gene3D" id="1.20.1550.10">
    <property type="entry name" value="DsbB-like"/>
    <property type="match status" value="1"/>
</dbReference>
<gene>
    <name evidence="13" type="ORF">ELS19_08985</name>
</gene>
<feature type="transmembrane region" description="Helical" evidence="12">
    <location>
        <begin position="7"/>
        <end position="33"/>
    </location>
</feature>
<comment type="caution">
    <text evidence="13">The sequence shown here is derived from an EMBL/GenBank/DDBJ whole genome shotgun (WGS) entry which is preliminary data.</text>
</comment>
<keyword evidence="10" id="KW-0143">Chaperone</keyword>
<dbReference type="GO" id="GO:0015035">
    <property type="term" value="F:protein-disulfide reductase activity"/>
    <property type="evidence" value="ECO:0007669"/>
    <property type="project" value="InterPro"/>
</dbReference>
<accession>A0A482TQ76</accession>
<keyword evidence="6 12" id="KW-1133">Transmembrane helix</keyword>
<evidence type="ECO:0000256" key="2">
    <source>
        <dbReference type="ARBA" id="ARBA00007602"/>
    </source>
</evidence>
<dbReference type="AlphaFoldDB" id="A0A482TQ76"/>
<evidence type="ECO:0000256" key="1">
    <source>
        <dbReference type="ARBA" id="ARBA00004141"/>
    </source>
</evidence>
<sequence length="141" mass="14822">MVSSTRGVLAVSTLVAVVATVGSLFFSLSLGLVPCELCWYQRILMYPLVVVLAVATIEDRPGVYRTALPLSVLGMAVSAYHVYVQIAPSAGTCTLGGGCSAIQYPMLGGLLTIPRLALIAFFLVTVLVAGVCLVSQDDPWD</sequence>
<proteinExistence type="inferred from homology"/>
<evidence type="ECO:0000256" key="6">
    <source>
        <dbReference type="ARBA" id="ARBA00022989"/>
    </source>
</evidence>
<evidence type="ECO:0000256" key="11">
    <source>
        <dbReference type="ARBA" id="ARBA00023284"/>
    </source>
</evidence>
<evidence type="ECO:0000256" key="10">
    <source>
        <dbReference type="ARBA" id="ARBA00023186"/>
    </source>
</evidence>
<name>A0A482TQ76_9EURY</name>
<dbReference type="GO" id="GO:0016020">
    <property type="term" value="C:membrane"/>
    <property type="evidence" value="ECO:0007669"/>
    <property type="project" value="UniProtKB-SubCell"/>
</dbReference>
<dbReference type="SUPFAM" id="SSF158442">
    <property type="entry name" value="DsbB-like"/>
    <property type="match status" value="1"/>
</dbReference>
<feature type="transmembrane region" description="Helical" evidence="12">
    <location>
        <begin position="116"/>
        <end position="136"/>
    </location>
</feature>
<keyword evidence="9" id="KW-1015">Disulfide bond</keyword>
<evidence type="ECO:0000256" key="8">
    <source>
        <dbReference type="ARBA" id="ARBA00023136"/>
    </source>
</evidence>
<dbReference type="InterPro" id="IPR012187">
    <property type="entry name" value="Disulphide_bond_form_BdbC"/>
</dbReference>
<evidence type="ECO:0000256" key="5">
    <source>
        <dbReference type="ARBA" id="ARBA00022982"/>
    </source>
</evidence>
<dbReference type="EMBL" id="RZHH01000002">
    <property type="protein sequence ID" value="RYJ14089.1"/>
    <property type="molecule type" value="Genomic_DNA"/>
</dbReference>
<keyword evidence="3" id="KW-0813">Transport</keyword>
<dbReference type="PIRSF" id="PIRSF036659">
    <property type="entry name" value="BdbC"/>
    <property type="match status" value="1"/>
</dbReference>
<keyword evidence="7" id="KW-0560">Oxidoreductase</keyword>
<keyword evidence="5" id="KW-0249">Electron transport</keyword>
<feature type="transmembrane region" description="Helical" evidence="12">
    <location>
        <begin position="39"/>
        <end position="57"/>
    </location>
</feature>
<keyword evidence="11" id="KW-0676">Redox-active center</keyword>
<dbReference type="PANTHER" id="PTHR43469">
    <property type="entry name" value="DISULFIDE FORMATION PROTEIN-RELATED"/>
    <property type="match status" value="1"/>
</dbReference>
<dbReference type="Pfam" id="PF02600">
    <property type="entry name" value="DsbB"/>
    <property type="match status" value="1"/>
</dbReference>
<evidence type="ECO:0000256" key="4">
    <source>
        <dbReference type="ARBA" id="ARBA00022692"/>
    </source>
</evidence>
<dbReference type="RefSeq" id="WP_129784484.1">
    <property type="nucleotide sequence ID" value="NZ_RZHH01000002.1"/>
</dbReference>
<evidence type="ECO:0000256" key="9">
    <source>
        <dbReference type="ARBA" id="ARBA00023157"/>
    </source>
</evidence>
<comment type="subcellular location">
    <subcellularLocation>
        <location evidence="1">Membrane</location>
        <topology evidence="1">Multi-pass membrane protein</topology>
    </subcellularLocation>
</comment>
<evidence type="ECO:0000256" key="12">
    <source>
        <dbReference type="SAM" id="Phobius"/>
    </source>
</evidence>
<evidence type="ECO:0000256" key="3">
    <source>
        <dbReference type="ARBA" id="ARBA00022448"/>
    </source>
</evidence>
<reference evidence="13 14" key="1">
    <citation type="submission" date="2018-12" db="EMBL/GenBank/DDBJ databases">
        <title>Genome analysis provides insights into bioremediation potentialities of Halogeometricum borinquense strain N11.</title>
        <authorList>
            <person name="Najjari A."/>
            <person name="Youssef N."/>
            <person name="Fhoula I."/>
            <person name="Ben Dhia O."/>
            <person name="Mahjoubi M."/>
            <person name="Ouzari H.I."/>
            <person name="Cherif A."/>
        </authorList>
    </citation>
    <scope>NUCLEOTIDE SEQUENCE [LARGE SCALE GENOMIC DNA]</scope>
    <source>
        <strain evidence="13 14">N11</strain>
    </source>
</reference>
<evidence type="ECO:0000313" key="13">
    <source>
        <dbReference type="EMBL" id="RYJ14089.1"/>
    </source>
</evidence>
<protein>
    <submittedName>
        <fullName evidence="13">Disulfide bond formation protein B</fullName>
    </submittedName>
</protein>
<dbReference type="InterPro" id="IPR023380">
    <property type="entry name" value="DsbB-like_sf"/>
</dbReference>
<evidence type="ECO:0000256" key="7">
    <source>
        <dbReference type="ARBA" id="ARBA00023002"/>
    </source>
</evidence>
<comment type="similarity">
    <text evidence="2">Belongs to the DsbB family. BdbC subfamily.</text>
</comment>
<dbReference type="GO" id="GO:0006457">
    <property type="term" value="P:protein folding"/>
    <property type="evidence" value="ECO:0007669"/>
    <property type="project" value="InterPro"/>
</dbReference>
<dbReference type="PANTHER" id="PTHR43469:SF1">
    <property type="entry name" value="SPBETA PROPHAGE-DERIVED DISULFIDE BOND FORMATION PROTEIN B"/>
    <property type="match status" value="1"/>
</dbReference>
<keyword evidence="8 12" id="KW-0472">Membrane</keyword>
<dbReference type="Proteomes" id="UP000294028">
    <property type="component" value="Unassembled WGS sequence"/>
</dbReference>